<protein>
    <submittedName>
        <fullName evidence="1">Uncharacterized protein</fullName>
    </submittedName>
</protein>
<accession>A0ABY7T4Q5</accession>
<keyword evidence="2" id="KW-1185">Reference proteome</keyword>
<gene>
    <name evidence="1" type="ORF">PQO05_21700</name>
</gene>
<evidence type="ECO:0000313" key="2">
    <source>
        <dbReference type="Proteomes" id="UP001216139"/>
    </source>
</evidence>
<dbReference type="Proteomes" id="UP001216139">
    <property type="component" value="Chromosome"/>
</dbReference>
<sequence length="337" mass="38588">MTEKLITNRKELASIMLDKWEENLQPIRQLGIKHPEVLIAYTLSQYFLIQLLGISWCETNMMLRELPNIGKLKLNFFGEPWSNDREKAVPNSFMRTFSKTVEDQAIHQYRIIELGEMLYNSLLIPNNDENIDMIRAGQIESTFFALQAARLLLTSDTNFKFIKTSGIKGNDYDAEITLDDGTEVCCEMKCKIEATLLSDDTILRVLKKARAQIAKGKLGAVFVSLPQTWLTNPELAPILSRTITEFFRGTKAIISIVFYISEIQIFDSKIARIYIAHEFVNTNVEYVKQYFQSHSGNNILIKGDLIPTKDYRQFLKVNFEAMSPDGIFLVPVDESDS</sequence>
<evidence type="ECO:0000313" key="1">
    <source>
        <dbReference type="EMBL" id="WCT11357.1"/>
    </source>
</evidence>
<proteinExistence type="predicted"/>
<reference evidence="1 2" key="1">
    <citation type="submission" date="2023-02" db="EMBL/GenBank/DDBJ databases">
        <title>Genome sequence of Mucilaginibacter jinjuensis strain KACC 16571.</title>
        <authorList>
            <person name="Kim S."/>
            <person name="Heo J."/>
            <person name="Kwon S.-W."/>
        </authorList>
    </citation>
    <scope>NUCLEOTIDE SEQUENCE [LARGE SCALE GENOMIC DNA]</scope>
    <source>
        <strain evidence="1 2">KACC 16571</strain>
    </source>
</reference>
<name>A0ABY7T4Q5_9SPHI</name>
<dbReference type="RefSeq" id="WP_273629543.1">
    <property type="nucleotide sequence ID" value="NZ_CP117167.1"/>
</dbReference>
<dbReference type="EMBL" id="CP117167">
    <property type="protein sequence ID" value="WCT11357.1"/>
    <property type="molecule type" value="Genomic_DNA"/>
</dbReference>
<organism evidence="1 2">
    <name type="scientific">Mucilaginibacter jinjuensis</name>
    <dbReference type="NCBI Taxonomy" id="1176721"/>
    <lineage>
        <taxon>Bacteria</taxon>
        <taxon>Pseudomonadati</taxon>
        <taxon>Bacteroidota</taxon>
        <taxon>Sphingobacteriia</taxon>
        <taxon>Sphingobacteriales</taxon>
        <taxon>Sphingobacteriaceae</taxon>
        <taxon>Mucilaginibacter</taxon>
    </lineage>
</organism>